<protein>
    <submittedName>
        <fullName evidence="4">Leucyl/phenylalanyl-tRNA--protein transferase</fullName>
        <ecNumber evidence="4">2.3.2.6</ecNumber>
    </submittedName>
</protein>
<dbReference type="HAMAP" id="MF_00688">
    <property type="entry name" value="Leu_Phe_trans"/>
    <property type="match status" value="1"/>
</dbReference>
<gene>
    <name evidence="4" type="primary">aat_8</name>
    <name evidence="4" type="ORF">SDC9_67896</name>
</gene>
<dbReference type="EC" id="2.3.2.6" evidence="4"/>
<comment type="caution">
    <text evidence="4">The sequence shown here is derived from an EMBL/GenBank/DDBJ whole genome shotgun (WGS) entry which is preliminary data.</text>
</comment>
<evidence type="ECO:0000256" key="3">
    <source>
        <dbReference type="ARBA" id="ARBA00023315"/>
    </source>
</evidence>
<evidence type="ECO:0000256" key="2">
    <source>
        <dbReference type="ARBA" id="ARBA00022679"/>
    </source>
</evidence>
<sequence>MQVFGPSETWPSQDLIAFSDEFDLRMTLAAYCSGAFPMPLHEASFEARMGWWSPMRRGVLELDDLRITRSLIKSARRYTTTIDAAFDEVLARCADPARPYGWIDDDIRRVFTEGHREGAVHSVETWDASGQLVGGLYGVSLWGLFAGESMFHDPVRGRDASKVALARLVGELRDRPDGTALLDVQWLTGHLARLGGSEISRADYLGRLDVALRAPQTAWSGRRLPGDWRMERTA</sequence>
<dbReference type="Gene3D" id="3.40.630.70">
    <property type="entry name" value="Leucyl/phenylalanyl-tRNA-protein transferase, C-terminal domain"/>
    <property type="match status" value="1"/>
</dbReference>
<dbReference type="Pfam" id="PF03588">
    <property type="entry name" value="Leu_Phe_trans"/>
    <property type="match status" value="1"/>
</dbReference>
<dbReference type="AlphaFoldDB" id="A0A644XYW4"/>
<dbReference type="Gene3D" id="3.30.70.3550">
    <property type="entry name" value="Leucyl/phenylalanyl-tRNA-protein transferase, N-terminal domain"/>
    <property type="match status" value="1"/>
</dbReference>
<reference evidence="4" key="1">
    <citation type="submission" date="2019-08" db="EMBL/GenBank/DDBJ databases">
        <authorList>
            <person name="Kucharzyk K."/>
            <person name="Murdoch R.W."/>
            <person name="Higgins S."/>
            <person name="Loffler F."/>
        </authorList>
    </citation>
    <scope>NUCLEOTIDE SEQUENCE</scope>
</reference>
<dbReference type="GO" id="GO:0030163">
    <property type="term" value="P:protein catabolic process"/>
    <property type="evidence" value="ECO:0007669"/>
    <property type="project" value="InterPro"/>
</dbReference>
<dbReference type="PANTHER" id="PTHR30098">
    <property type="entry name" value="LEUCYL/PHENYLALANYL-TRNA--PROTEIN TRANSFERASE"/>
    <property type="match status" value="1"/>
</dbReference>
<proteinExistence type="inferred from homology"/>
<name>A0A644XYW4_9ZZZZ</name>
<dbReference type="InterPro" id="IPR016181">
    <property type="entry name" value="Acyl_CoA_acyltransferase"/>
</dbReference>
<dbReference type="EMBL" id="VSSQ01003592">
    <property type="protein sequence ID" value="MPM21452.1"/>
    <property type="molecule type" value="Genomic_DNA"/>
</dbReference>
<dbReference type="InterPro" id="IPR042203">
    <property type="entry name" value="Leu/Phe-tRNA_Trfase_C"/>
</dbReference>
<dbReference type="GO" id="GO:0005737">
    <property type="term" value="C:cytoplasm"/>
    <property type="evidence" value="ECO:0007669"/>
    <property type="project" value="TreeGrafter"/>
</dbReference>
<evidence type="ECO:0000256" key="1">
    <source>
        <dbReference type="ARBA" id="ARBA00022490"/>
    </source>
</evidence>
<keyword evidence="1" id="KW-0963">Cytoplasm</keyword>
<organism evidence="4">
    <name type="scientific">bioreactor metagenome</name>
    <dbReference type="NCBI Taxonomy" id="1076179"/>
    <lineage>
        <taxon>unclassified sequences</taxon>
        <taxon>metagenomes</taxon>
        <taxon>ecological metagenomes</taxon>
    </lineage>
</organism>
<evidence type="ECO:0000313" key="4">
    <source>
        <dbReference type="EMBL" id="MPM21452.1"/>
    </source>
</evidence>
<dbReference type="InterPro" id="IPR042221">
    <property type="entry name" value="Leu/Phe-tRNA_Trfase_N"/>
</dbReference>
<accession>A0A644XYW4</accession>
<dbReference type="PANTHER" id="PTHR30098:SF2">
    <property type="entry name" value="LEUCYL_PHENYLALANYL-TRNA--PROTEIN TRANSFERASE"/>
    <property type="match status" value="1"/>
</dbReference>
<dbReference type="GO" id="GO:0008914">
    <property type="term" value="F:leucyl-tRNA--protein transferase activity"/>
    <property type="evidence" value="ECO:0007669"/>
    <property type="project" value="UniProtKB-EC"/>
</dbReference>
<dbReference type="SUPFAM" id="SSF55729">
    <property type="entry name" value="Acyl-CoA N-acyltransferases (Nat)"/>
    <property type="match status" value="1"/>
</dbReference>
<keyword evidence="2 4" id="KW-0808">Transferase</keyword>
<keyword evidence="3 4" id="KW-0012">Acyltransferase</keyword>
<dbReference type="InterPro" id="IPR004616">
    <property type="entry name" value="Leu/Phe-tRNA_Trfase"/>
</dbReference>